<keyword evidence="6" id="KW-0614">Plasmid</keyword>
<dbReference type="GO" id="GO:0000166">
    <property type="term" value="F:nucleotide binding"/>
    <property type="evidence" value="ECO:0007669"/>
    <property type="project" value="UniProtKB-KW"/>
</dbReference>
<evidence type="ECO:0000256" key="4">
    <source>
        <dbReference type="ARBA" id="ARBA00022741"/>
    </source>
</evidence>
<keyword evidence="1" id="KW-0597">Phosphoprotein</keyword>
<geneLocation type="plasmid" evidence="6 7">
    <name>pP742401</name>
</geneLocation>
<accession>B7KM56</accession>
<keyword evidence="2" id="KW-1277">Toxin-antitoxin system</keyword>
<keyword evidence="4" id="KW-0547">Nucleotide-binding</keyword>
<evidence type="ECO:0000256" key="1">
    <source>
        <dbReference type="ARBA" id="ARBA00022553"/>
    </source>
</evidence>
<dbReference type="InterPro" id="IPR051813">
    <property type="entry name" value="HepT_RNase_toxin"/>
</dbReference>
<keyword evidence="5" id="KW-0378">Hydrolase</keyword>
<evidence type="ECO:0000256" key="5">
    <source>
        <dbReference type="ARBA" id="ARBA00022801"/>
    </source>
</evidence>
<dbReference type="eggNOG" id="COG2361">
    <property type="taxonomic scope" value="Bacteria"/>
</dbReference>
<dbReference type="AlphaFoldDB" id="B7KM56"/>
<reference evidence="7" key="1">
    <citation type="journal article" date="2011" name="MBio">
        <title>Novel metabolic attributes of the genus Cyanothece, comprising a group of unicellular nitrogen-fixing Cyanobacteria.</title>
        <authorList>
            <person name="Bandyopadhyay A."/>
            <person name="Elvitigala T."/>
            <person name="Welsh E."/>
            <person name="Stockel J."/>
            <person name="Liberton M."/>
            <person name="Min H."/>
            <person name="Sherman L.A."/>
            <person name="Pakrasi H.B."/>
        </authorList>
    </citation>
    <scope>NUCLEOTIDE SEQUENCE [LARGE SCALE GENOMIC DNA]</scope>
    <source>
        <strain evidence="7">PCC 7424</strain>
        <plasmid evidence="7">pP742401</plasmid>
    </source>
</reference>
<dbReference type="GO" id="GO:0016787">
    <property type="term" value="F:hydrolase activity"/>
    <property type="evidence" value="ECO:0007669"/>
    <property type="project" value="UniProtKB-KW"/>
</dbReference>
<organism evidence="6 7">
    <name type="scientific">Gloeothece citriformis (strain PCC 7424)</name>
    <name type="common">Cyanothece sp. (strain PCC 7424)</name>
    <dbReference type="NCBI Taxonomy" id="65393"/>
    <lineage>
        <taxon>Bacteria</taxon>
        <taxon>Bacillati</taxon>
        <taxon>Cyanobacteriota</taxon>
        <taxon>Cyanophyceae</taxon>
        <taxon>Oscillatoriophycideae</taxon>
        <taxon>Chroococcales</taxon>
        <taxon>Aphanothecaceae</taxon>
        <taxon>Gloeothece</taxon>
        <taxon>Gloeothece citriformis</taxon>
    </lineage>
</organism>
<evidence type="ECO:0000313" key="7">
    <source>
        <dbReference type="Proteomes" id="UP000002384"/>
    </source>
</evidence>
<dbReference type="OrthoDB" id="9810538at2"/>
<evidence type="ECO:0008006" key="8">
    <source>
        <dbReference type="Google" id="ProtNLM"/>
    </source>
</evidence>
<evidence type="ECO:0000256" key="2">
    <source>
        <dbReference type="ARBA" id="ARBA00022649"/>
    </source>
</evidence>
<dbReference type="PANTHER" id="PTHR34139">
    <property type="entry name" value="UPF0331 PROTEIN MJ0127"/>
    <property type="match status" value="1"/>
</dbReference>
<dbReference type="Pfam" id="PF01934">
    <property type="entry name" value="HepT-like"/>
    <property type="match status" value="1"/>
</dbReference>
<evidence type="ECO:0000256" key="3">
    <source>
        <dbReference type="ARBA" id="ARBA00022722"/>
    </source>
</evidence>
<dbReference type="RefSeq" id="WP_012599777.1">
    <property type="nucleotide sequence ID" value="NC_011738.1"/>
</dbReference>
<gene>
    <name evidence="6" type="ordered locus">PCC7424_5819</name>
</gene>
<proteinExistence type="predicted"/>
<keyword evidence="3" id="KW-0540">Nuclease</keyword>
<dbReference type="EMBL" id="CP001292">
    <property type="protein sequence ID" value="ACK73878.1"/>
    <property type="molecule type" value="Genomic_DNA"/>
</dbReference>
<dbReference type="KEGG" id="cyc:PCC7424_5819"/>
<dbReference type="GO" id="GO:0110001">
    <property type="term" value="C:toxin-antitoxin complex"/>
    <property type="evidence" value="ECO:0007669"/>
    <property type="project" value="InterPro"/>
</dbReference>
<dbReference type="PANTHER" id="PTHR34139:SF1">
    <property type="entry name" value="RNASE MJ1380-RELATED"/>
    <property type="match status" value="1"/>
</dbReference>
<dbReference type="Proteomes" id="UP000002384">
    <property type="component" value="Plasmid pP742401"/>
</dbReference>
<name>B7KM56_GLOC7</name>
<dbReference type="GO" id="GO:0004540">
    <property type="term" value="F:RNA nuclease activity"/>
    <property type="evidence" value="ECO:0007669"/>
    <property type="project" value="InterPro"/>
</dbReference>
<dbReference type="InterPro" id="IPR008201">
    <property type="entry name" value="HepT-like"/>
</dbReference>
<keyword evidence="7" id="KW-1185">Reference proteome</keyword>
<protein>
    <recommendedName>
        <fullName evidence="8">Nucleotidyltransferase</fullName>
    </recommendedName>
</protein>
<sequence>MSRNLRLYFEDILISCDKILRYSKGLDYKSFMGDELRVDATLRNLQIIGEAVKQVPPEMRAKYPRVEWRKIAGLRDILAHAYFSLEDEMIWDIIQTKIIPLKSEVETIIAQEFE</sequence>
<dbReference type="HOGENOM" id="CLU_142825_3_3_3"/>
<evidence type="ECO:0000313" key="6">
    <source>
        <dbReference type="EMBL" id="ACK73878.1"/>
    </source>
</evidence>